<keyword evidence="1" id="KW-1133">Transmembrane helix</keyword>
<gene>
    <name evidence="2" type="ORF">M3N55_00640</name>
</gene>
<keyword evidence="3" id="KW-1185">Reference proteome</keyword>
<dbReference type="Proteomes" id="UP001202550">
    <property type="component" value="Unassembled WGS sequence"/>
</dbReference>
<protein>
    <recommendedName>
        <fullName evidence="4">Lipopolysaccharide export system protein LptC</fullName>
    </recommendedName>
</protein>
<dbReference type="EMBL" id="JALZWP010000001">
    <property type="protein sequence ID" value="MCL1627227.1"/>
    <property type="molecule type" value="Genomic_DNA"/>
</dbReference>
<keyword evidence="1" id="KW-0812">Transmembrane</keyword>
<evidence type="ECO:0008006" key="4">
    <source>
        <dbReference type="Google" id="ProtNLM"/>
    </source>
</evidence>
<organism evidence="2 3">
    <name type="scientific">Roseinatronobacter domitianus</name>
    <dbReference type="NCBI Taxonomy" id="2940293"/>
    <lineage>
        <taxon>Bacteria</taxon>
        <taxon>Pseudomonadati</taxon>
        <taxon>Pseudomonadota</taxon>
        <taxon>Alphaproteobacteria</taxon>
        <taxon>Rhodobacterales</taxon>
        <taxon>Paracoccaceae</taxon>
        <taxon>Roseinatronobacter</taxon>
    </lineage>
</organism>
<feature type="transmembrane region" description="Helical" evidence="1">
    <location>
        <begin position="12"/>
        <end position="31"/>
    </location>
</feature>
<name>A0ABT0LX85_9RHOB</name>
<evidence type="ECO:0000313" key="2">
    <source>
        <dbReference type="EMBL" id="MCL1627227.1"/>
    </source>
</evidence>
<evidence type="ECO:0000256" key="1">
    <source>
        <dbReference type="SAM" id="Phobius"/>
    </source>
</evidence>
<evidence type="ECO:0000313" key="3">
    <source>
        <dbReference type="Proteomes" id="UP001202550"/>
    </source>
</evidence>
<accession>A0ABT0LX85</accession>
<dbReference type="RefSeq" id="WP_249055409.1">
    <property type="nucleotide sequence ID" value="NZ_JALZWP010000001.1"/>
</dbReference>
<keyword evidence="1" id="KW-0472">Membrane</keyword>
<reference evidence="2 3" key="1">
    <citation type="submission" date="2022-05" db="EMBL/GenBank/DDBJ databases">
        <title>Seasonal and diel survey of microbial diversity of the Tyrrhenian coast.</title>
        <authorList>
            <person name="Gattoni G."/>
            <person name="Corral P."/>
        </authorList>
    </citation>
    <scope>NUCLEOTIDE SEQUENCE [LARGE SCALE GENOMIC DNA]</scope>
    <source>
        <strain evidence="2 3">V10</strain>
    </source>
</reference>
<comment type="caution">
    <text evidence="2">The sequence shown here is derived from an EMBL/GenBank/DDBJ whole genome shotgun (WGS) entry which is preliminary data.</text>
</comment>
<sequence>MNAALRETLTRVLRLGLPLSALVLLMTVFLVSRSVDPTRAPGVAGLDPEQMTREPRIATARFASVTDDGTALTISAGSVRSQSAAVGTGPLQLNFTDPEGLLRFPDASSASFDAATAILDETAGVLTAQGPVMLENSDGYVLELGALTAMLDQTRLTGTGGVDGLAPAGTIRADALELTRSGGPQGGYRLAFTGNVRLLYTPE</sequence>
<proteinExistence type="predicted"/>